<keyword evidence="5" id="KW-1185">Reference proteome</keyword>
<dbReference type="Gene3D" id="3.40.50.720">
    <property type="entry name" value="NAD(P)-binding Rossmann-like Domain"/>
    <property type="match status" value="1"/>
</dbReference>
<dbReference type="Gene3D" id="3.40.225.10">
    <property type="entry name" value="Class II aldolase/adducin N-terminal domain"/>
    <property type="match status" value="1"/>
</dbReference>
<dbReference type="SUPFAM" id="SSF53639">
    <property type="entry name" value="AraD/HMP-PK domain-like"/>
    <property type="match status" value="1"/>
</dbReference>
<dbReference type="Pfam" id="PF00596">
    <property type="entry name" value="Aldolase_II"/>
    <property type="match status" value="1"/>
</dbReference>
<keyword evidence="2" id="KW-0560">Oxidoreductase</keyword>
<dbReference type="InterPro" id="IPR001303">
    <property type="entry name" value="Aldolase_II/adducin_N"/>
</dbReference>
<feature type="domain" description="Class II aldolase/adducin N-terminal" evidence="3">
    <location>
        <begin position="68"/>
        <end position="270"/>
    </location>
</feature>
<dbReference type="InterPro" id="IPR036291">
    <property type="entry name" value="NAD(P)-bd_dom_sf"/>
</dbReference>
<evidence type="ECO:0000256" key="2">
    <source>
        <dbReference type="ARBA" id="ARBA00023002"/>
    </source>
</evidence>
<dbReference type="NCBIfam" id="TIGR02632">
    <property type="entry name" value="RhaD_aldol-ADH"/>
    <property type="match status" value="1"/>
</dbReference>
<accession>A0A3D9L2C0</accession>
<dbReference type="InterPro" id="IPR036409">
    <property type="entry name" value="Aldolase_II/adducin_N_sf"/>
</dbReference>
<evidence type="ECO:0000256" key="1">
    <source>
        <dbReference type="ARBA" id="ARBA00006484"/>
    </source>
</evidence>
<dbReference type="InterPro" id="IPR013454">
    <property type="entry name" value="Bifunc_RhaD/ADH"/>
</dbReference>
<reference evidence="4 5" key="1">
    <citation type="submission" date="2018-07" db="EMBL/GenBank/DDBJ databases">
        <title>Genomic Encyclopedia of Type Strains, Phase IV (KMG-IV): sequencing the most valuable type-strain genomes for metagenomic binning, comparative biology and taxonomic classification.</title>
        <authorList>
            <person name="Goeker M."/>
        </authorList>
    </citation>
    <scope>NUCLEOTIDE SEQUENCE [LARGE SCALE GENOMIC DNA]</scope>
    <source>
        <strain evidence="4 5">DSM 4134</strain>
    </source>
</reference>
<dbReference type="NCBIfam" id="NF006191">
    <property type="entry name" value="PRK08324.1-5"/>
    <property type="match status" value="1"/>
</dbReference>
<evidence type="ECO:0000259" key="3">
    <source>
        <dbReference type="SMART" id="SM01007"/>
    </source>
</evidence>
<dbReference type="PANTHER" id="PTHR43669">
    <property type="entry name" value="5-KETO-D-GLUCONATE 5-REDUCTASE"/>
    <property type="match status" value="1"/>
</dbReference>
<evidence type="ECO:0000313" key="4">
    <source>
        <dbReference type="EMBL" id="RED98369.1"/>
    </source>
</evidence>
<evidence type="ECO:0000313" key="5">
    <source>
        <dbReference type="Proteomes" id="UP000256779"/>
    </source>
</evidence>
<dbReference type="InterPro" id="IPR002347">
    <property type="entry name" value="SDR_fam"/>
</dbReference>
<dbReference type="NCBIfam" id="NF006189">
    <property type="entry name" value="PRK08324.1-3"/>
    <property type="match status" value="1"/>
</dbReference>
<dbReference type="SUPFAM" id="SSF51735">
    <property type="entry name" value="NAD(P)-binding Rossmann-fold domains"/>
    <property type="match status" value="1"/>
</dbReference>
<dbReference type="GO" id="GO:0016491">
    <property type="term" value="F:oxidoreductase activity"/>
    <property type="evidence" value="ECO:0007669"/>
    <property type="project" value="UniProtKB-KW"/>
</dbReference>
<name>A0A3D9L2C0_MARFU</name>
<dbReference type="SMART" id="SM01007">
    <property type="entry name" value="Aldolase_II"/>
    <property type="match status" value="1"/>
</dbReference>
<comment type="similarity">
    <text evidence="1">Belongs to the short-chain dehydrogenases/reductases (SDR) family.</text>
</comment>
<sequence>MNSVLKKYTIQKGAGCVCVMHCSILSLELISITIAKKEMESRTLKFNHVDYLWDEAKAAELGDDQIALLLYRSNLLGTDLRITNYGGGNTSCKVDEKDPLTGEIVEIMYVKGSGGDIGTLDRAGLAGLYVDKLRALKNVYRGIEFEDEMVELFNHCIYDQNSKAPSIDTPLHALLPYKHIDHLHPDAAIAIAASKDGEKIMKEIYGDDFAWIPWQKPGFDLSLQLEEAINKNPNLKGLYLGGHGLFTWADNAYDCYINSLESVEKASAYLGANYGKNRPVFGGQRTESLNKEDRTSQASDIAPILRGLCSSNQLMVGHFSDDERILEFANSFDIDKLAPLGTSCPDHFLRTKIRPLVLDLPKDADLSDSEAIKSKIEHQWIEYREYYNNYYESCKRNNSPAIRDNNPVIIIWPGVGMFSFAKNKQTARVANEFYLNAINVMKGAEAVSEYVALPLQEAFDIEYWLLEEAKLQRMPKEKSLSRKVALISGSGGGIGLEIAKLMVENGACVVLTDIDESRLVEAHKGFKRDTAEYAVMDVTSGNSIKEAFRKASLAFGGVDIIVNNAGIATSKSLKDTEEKDWDLLHNILVKGSFLTAKEGAEILRKQGLGGDIVNIASKNALVSGPNNLGYGSAKAAQVHMTRLLATELGVDGIRVNTVNPDAVIKGSNIWEGGWGEGRAKAYGITVDELPAHYAKRTILNAILEREDIAKAVLVFVDGSLSKSTGNILNVDGGVAAAFVR</sequence>
<dbReference type="EMBL" id="QREG01000010">
    <property type="protein sequence ID" value="RED98369.1"/>
    <property type="molecule type" value="Genomic_DNA"/>
</dbReference>
<protein>
    <submittedName>
        <fullName evidence="4">Rhamnulose-1-phosphate aldolase/alcohol dehydrogenase</fullName>
    </submittedName>
</protein>
<dbReference type="FunFam" id="3.40.50.720:FF:000084">
    <property type="entry name" value="Short-chain dehydrogenase reductase"/>
    <property type="match status" value="1"/>
</dbReference>
<dbReference type="PANTHER" id="PTHR43669:SF8">
    <property type="entry name" value="SHORT-CHAIN TYPE DEHYDROGENASE_REDUCTASE-RELATED"/>
    <property type="match status" value="1"/>
</dbReference>
<dbReference type="Pfam" id="PF13561">
    <property type="entry name" value="adh_short_C2"/>
    <property type="match status" value="1"/>
</dbReference>
<comment type="caution">
    <text evidence="4">The sequence shown here is derived from an EMBL/GenBank/DDBJ whole genome shotgun (WGS) entry which is preliminary data.</text>
</comment>
<dbReference type="Proteomes" id="UP000256779">
    <property type="component" value="Unassembled WGS sequence"/>
</dbReference>
<dbReference type="AlphaFoldDB" id="A0A3D9L2C0"/>
<proteinExistence type="inferred from homology"/>
<organism evidence="4 5">
    <name type="scientific">Marinoscillum furvescens DSM 4134</name>
    <dbReference type="NCBI Taxonomy" id="1122208"/>
    <lineage>
        <taxon>Bacteria</taxon>
        <taxon>Pseudomonadati</taxon>
        <taxon>Bacteroidota</taxon>
        <taxon>Cytophagia</taxon>
        <taxon>Cytophagales</taxon>
        <taxon>Reichenbachiellaceae</taxon>
        <taxon>Marinoscillum</taxon>
    </lineage>
</organism>
<gene>
    <name evidence="4" type="ORF">C7460_11039</name>
</gene>
<dbReference type="PRINTS" id="PR00081">
    <property type="entry name" value="GDHRDH"/>
</dbReference>
<dbReference type="PRINTS" id="PR00080">
    <property type="entry name" value="SDRFAMILY"/>
</dbReference>